<evidence type="ECO:0000313" key="4">
    <source>
        <dbReference type="Proteomes" id="UP001519332"/>
    </source>
</evidence>
<keyword evidence="4" id="KW-1185">Reference proteome</keyword>
<evidence type="ECO:0000259" key="2">
    <source>
        <dbReference type="Pfam" id="PF01575"/>
    </source>
</evidence>
<dbReference type="CDD" id="cd03441">
    <property type="entry name" value="R_hydratase_like"/>
    <property type="match status" value="1"/>
</dbReference>
<sequence length="141" mass="15168">MNRLYYEDAEPGVTQASRQVPDPVEVLDFVRYAGASGDFNPIHFDGEVAQAAGYPAVFGQGAFTAGVLSRFVTDWLGASRTRRFSVQFRRRLLPGDTITCTGTIISKRGGVVEAELAVTNGRGEVLVDGYAAAALPVRENV</sequence>
<dbReference type="PANTHER" id="PTHR43841:SF3">
    <property type="entry name" value="(3R)-HYDROXYACYL-ACP DEHYDRATASE SUBUNIT HADB"/>
    <property type="match status" value="1"/>
</dbReference>
<reference evidence="3 4" key="1">
    <citation type="submission" date="2021-03" db="EMBL/GenBank/DDBJ databases">
        <title>Sequencing the genomes of 1000 actinobacteria strains.</title>
        <authorList>
            <person name="Klenk H.-P."/>
        </authorList>
    </citation>
    <scope>NUCLEOTIDE SEQUENCE [LARGE SCALE GENOMIC DNA]</scope>
    <source>
        <strain evidence="3 4">DSM 46670</strain>
    </source>
</reference>
<dbReference type="InterPro" id="IPR002539">
    <property type="entry name" value="MaoC-like_dom"/>
</dbReference>
<dbReference type="PANTHER" id="PTHR43841">
    <property type="entry name" value="3-HYDROXYACYL-THIOESTER DEHYDRATASE HTDX-RELATED"/>
    <property type="match status" value="1"/>
</dbReference>
<comment type="caution">
    <text evidence="3">The sequence shown here is derived from an EMBL/GenBank/DDBJ whole genome shotgun (WGS) entry which is preliminary data.</text>
</comment>
<proteinExistence type="inferred from homology"/>
<dbReference type="EMBL" id="JAGINW010000001">
    <property type="protein sequence ID" value="MBP2328054.1"/>
    <property type="molecule type" value="Genomic_DNA"/>
</dbReference>
<feature type="domain" description="MaoC-like" evidence="2">
    <location>
        <begin position="18"/>
        <end position="111"/>
    </location>
</feature>
<gene>
    <name evidence="3" type="ORF">JOF56_008439</name>
</gene>
<protein>
    <submittedName>
        <fullName evidence="3">Acyl dehydratase</fullName>
    </submittedName>
</protein>
<dbReference type="RefSeq" id="WP_209645125.1">
    <property type="nucleotide sequence ID" value="NZ_JAGINW010000001.1"/>
</dbReference>
<organism evidence="3 4">
    <name type="scientific">Kibdelosporangium banguiense</name>
    <dbReference type="NCBI Taxonomy" id="1365924"/>
    <lineage>
        <taxon>Bacteria</taxon>
        <taxon>Bacillati</taxon>
        <taxon>Actinomycetota</taxon>
        <taxon>Actinomycetes</taxon>
        <taxon>Pseudonocardiales</taxon>
        <taxon>Pseudonocardiaceae</taxon>
        <taxon>Kibdelosporangium</taxon>
    </lineage>
</organism>
<dbReference type="Proteomes" id="UP001519332">
    <property type="component" value="Unassembled WGS sequence"/>
</dbReference>
<dbReference type="Pfam" id="PF01575">
    <property type="entry name" value="MaoC_dehydratas"/>
    <property type="match status" value="1"/>
</dbReference>
<dbReference type="Gene3D" id="3.10.129.10">
    <property type="entry name" value="Hotdog Thioesterase"/>
    <property type="match status" value="1"/>
</dbReference>
<dbReference type="InterPro" id="IPR029069">
    <property type="entry name" value="HotDog_dom_sf"/>
</dbReference>
<evidence type="ECO:0000256" key="1">
    <source>
        <dbReference type="ARBA" id="ARBA00005254"/>
    </source>
</evidence>
<evidence type="ECO:0000313" key="3">
    <source>
        <dbReference type="EMBL" id="MBP2328054.1"/>
    </source>
</evidence>
<dbReference type="SUPFAM" id="SSF54637">
    <property type="entry name" value="Thioesterase/thiol ester dehydrase-isomerase"/>
    <property type="match status" value="1"/>
</dbReference>
<comment type="similarity">
    <text evidence="1">Belongs to the enoyl-CoA hydratase/isomerase family.</text>
</comment>
<name>A0ABS4TUG1_9PSEU</name>
<accession>A0ABS4TUG1</accession>